<keyword evidence="2" id="KW-0472">Membrane</keyword>
<comment type="caution">
    <text evidence="4">The sequence shown here is derived from an EMBL/GenBank/DDBJ whole genome shotgun (WGS) entry which is preliminary data.</text>
</comment>
<accession>A0A6B0GP36</accession>
<dbReference type="InterPro" id="IPR055706">
    <property type="entry name" value="Slg1/2_DUF7282"/>
</dbReference>
<dbReference type="AlphaFoldDB" id="A0A6B0GP36"/>
<keyword evidence="2" id="KW-1133">Transmembrane helix</keyword>
<organism evidence="4 5">
    <name type="scientific">Halomarina oriensis</name>
    <dbReference type="NCBI Taxonomy" id="671145"/>
    <lineage>
        <taxon>Archaea</taxon>
        <taxon>Methanobacteriati</taxon>
        <taxon>Methanobacteriota</taxon>
        <taxon>Stenosarchaea group</taxon>
        <taxon>Halobacteria</taxon>
        <taxon>Halobacteriales</taxon>
        <taxon>Natronomonadaceae</taxon>
        <taxon>Halomarina</taxon>
    </lineage>
</organism>
<evidence type="ECO:0000313" key="5">
    <source>
        <dbReference type="Proteomes" id="UP000451471"/>
    </source>
</evidence>
<name>A0A6B0GP36_9EURY</name>
<dbReference type="Pfam" id="PF23951">
    <property type="entry name" value="DUF7282"/>
    <property type="match status" value="1"/>
</dbReference>
<evidence type="ECO:0000256" key="2">
    <source>
        <dbReference type="SAM" id="Phobius"/>
    </source>
</evidence>
<reference evidence="4 5" key="1">
    <citation type="submission" date="2019-12" db="EMBL/GenBank/DDBJ databases">
        <title>Halocatena pleomorpha gen. nov. sp. nov., an extremely halophilic archaeon of family Halobacteriaceae isolated from saltpan soil.</title>
        <authorList>
            <person name="Pal Y."/>
            <person name="Verma A."/>
            <person name="Krishnamurthi S."/>
            <person name="Kumar P."/>
        </authorList>
    </citation>
    <scope>NUCLEOTIDE SEQUENCE [LARGE SCALE GENOMIC DNA]</scope>
    <source>
        <strain evidence="4 5">JCM 16495</strain>
    </source>
</reference>
<evidence type="ECO:0000259" key="3">
    <source>
        <dbReference type="Pfam" id="PF23951"/>
    </source>
</evidence>
<evidence type="ECO:0000256" key="1">
    <source>
        <dbReference type="SAM" id="MobiDB-lite"/>
    </source>
</evidence>
<feature type="region of interest" description="Disordered" evidence="1">
    <location>
        <begin position="117"/>
        <end position="146"/>
    </location>
</feature>
<dbReference type="RefSeq" id="WP_158204963.1">
    <property type="nucleotide sequence ID" value="NZ_WSZK01000019.1"/>
</dbReference>
<feature type="transmembrane region" description="Helical" evidence="2">
    <location>
        <begin position="152"/>
        <end position="172"/>
    </location>
</feature>
<dbReference type="OrthoDB" id="239724at2157"/>
<keyword evidence="5" id="KW-1185">Reference proteome</keyword>
<feature type="domain" description="DUF7282" evidence="3">
    <location>
        <begin position="2"/>
        <end position="97"/>
    </location>
</feature>
<proteinExistence type="predicted"/>
<gene>
    <name evidence="4" type="ORF">GQS65_12395</name>
</gene>
<sequence>MEQVALPDGGFVVVHGSRYVFDDVQSPITVSMYLESGTHRNVRISLPVELATSQMGGQLAVVAHHDDGDRVFEYFDNESLDVPYRNTRGEVVDETAFVRAPGVTVSSVSDPKLRTETVSWDVAPTPGSVVEQSDEPRASSNSSTGGLTDSDLVGLAVGCVFVGCTALVLVAIRRSG</sequence>
<dbReference type="Proteomes" id="UP000451471">
    <property type="component" value="Unassembled WGS sequence"/>
</dbReference>
<evidence type="ECO:0000313" key="4">
    <source>
        <dbReference type="EMBL" id="MWG35277.1"/>
    </source>
</evidence>
<protein>
    <recommendedName>
        <fullName evidence="3">DUF7282 domain-containing protein</fullName>
    </recommendedName>
</protein>
<dbReference type="EMBL" id="WSZK01000019">
    <property type="protein sequence ID" value="MWG35277.1"/>
    <property type="molecule type" value="Genomic_DNA"/>
</dbReference>
<keyword evidence="2" id="KW-0812">Transmembrane</keyword>